<evidence type="ECO:0000313" key="1">
    <source>
        <dbReference type="EMBL" id="VAW32367.1"/>
    </source>
</evidence>
<protein>
    <submittedName>
        <fullName evidence="1">Uncharacterized protein</fullName>
    </submittedName>
</protein>
<dbReference type="PANTHER" id="PTHR46922:SF4">
    <property type="entry name" value="DHHA1 DOMAIN PROTEIN"/>
    <property type="match status" value="1"/>
</dbReference>
<dbReference type="PANTHER" id="PTHR46922">
    <property type="entry name" value="DHHA1 DOMAIN PROTEIN"/>
    <property type="match status" value="1"/>
</dbReference>
<gene>
    <name evidence="1" type="ORF">MNBD_CPR01-500</name>
</gene>
<dbReference type="SUPFAM" id="SSF64182">
    <property type="entry name" value="DHH phosphoesterases"/>
    <property type="match status" value="1"/>
</dbReference>
<proteinExistence type="predicted"/>
<reference evidence="1" key="1">
    <citation type="submission" date="2018-06" db="EMBL/GenBank/DDBJ databases">
        <authorList>
            <person name="Zhirakovskaya E."/>
        </authorList>
    </citation>
    <scope>NUCLEOTIDE SEQUENCE</scope>
</reference>
<dbReference type="EMBL" id="UOEV01000041">
    <property type="protein sequence ID" value="VAW32367.1"/>
    <property type="molecule type" value="Genomic_DNA"/>
</dbReference>
<dbReference type="InterPro" id="IPR038763">
    <property type="entry name" value="DHH_sf"/>
</dbReference>
<sequence length="287" mass="31670">MKEPRTIIIYHKNCPDGFGAAYSAWKKFGNDVEYLPSKPGVPPTEDFSGADLYFIDVCYPKDIMDKFAQTASSITVLDHHEGMRDVATSFPGVFDSTKSGATIAWSYFHPDTPVPLFLRYVENGDLYTFSLPDARAVLSYAYLKPFTFESWETIIKDVENPSTLASYIEKGKIYAEHSALLVENVADHADLVSFEGYECYLASVQNGFASDVGNILAKRKPPLAIALSMTPEELHVSLRSIKGADSVDVAKIAQKYGGNGHPNASGFRITWGDTLPWTPVKDEDTGN</sequence>
<dbReference type="AlphaFoldDB" id="A0A3B0V3B8"/>
<name>A0A3B0V3B8_9ZZZZ</name>
<dbReference type="Gene3D" id="3.10.310.30">
    <property type="match status" value="1"/>
</dbReference>
<accession>A0A3B0V3B8</accession>
<organism evidence="1">
    <name type="scientific">hydrothermal vent metagenome</name>
    <dbReference type="NCBI Taxonomy" id="652676"/>
    <lineage>
        <taxon>unclassified sequences</taxon>
        <taxon>metagenomes</taxon>
        <taxon>ecological metagenomes</taxon>
    </lineage>
</organism>